<evidence type="ECO:0000256" key="1">
    <source>
        <dbReference type="SAM" id="SignalP"/>
    </source>
</evidence>
<evidence type="ECO:0000313" key="3">
    <source>
        <dbReference type="Proteomes" id="UP000241803"/>
    </source>
</evidence>
<evidence type="ECO:0008006" key="4">
    <source>
        <dbReference type="Google" id="ProtNLM"/>
    </source>
</evidence>
<protein>
    <recommendedName>
        <fullName evidence="4">Porin</fullName>
    </recommendedName>
</protein>
<reference evidence="2 3" key="1">
    <citation type="submission" date="2018-03" db="EMBL/GenBank/DDBJ databases">
        <title>Whole genome sequencing of Histamine producing bacteria.</title>
        <authorList>
            <person name="Butler K."/>
        </authorList>
    </citation>
    <scope>NUCLEOTIDE SEQUENCE [LARGE SCALE GENOMIC DNA]</scope>
    <source>
        <strain evidence="2 3">ATCC 19614</strain>
    </source>
</reference>
<accession>A0A2T3L8Q0</accession>
<dbReference type="Proteomes" id="UP000241803">
    <property type="component" value="Unassembled WGS sequence"/>
</dbReference>
<dbReference type="AlphaFoldDB" id="A0A2T3L8Q0"/>
<keyword evidence="1" id="KW-0732">Signal</keyword>
<feature type="signal peptide" evidence="1">
    <location>
        <begin position="1"/>
        <end position="19"/>
    </location>
</feature>
<keyword evidence="3" id="KW-1185">Reference proteome</keyword>
<sequence length="248" mass="26963">MKKSFLAVLLLPFSAISNAADTPPDPSDLTQVNSFVYGTVDNDGTLKGIAGLAGQYTEGNSFLGLIEHSSATKDNTIGKKDHNTRLRYFQVLDTGIDSLPQAGFSIDYMKGWKKTNGVDSDIVALGTIAKVTTPWESFTIFPNVAYVTGKAEANGLGSLSIKGYQTNLFGSLSFGEAGQYMVFQPQWMDTNVGSKFEMRTAYGQPFSSDAKWWVEVAHSYTRIAGDSELKGLGTSNDNKFTLGVSYYF</sequence>
<evidence type="ECO:0000313" key="2">
    <source>
        <dbReference type="EMBL" id="PSV47351.1"/>
    </source>
</evidence>
<name>A0A2T3L8Q0_9GAMM</name>
<feature type="chain" id="PRO_5015436478" description="Porin" evidence="1">
    <location>
        <begin position="20"/>
        <end position="248"/>
    </location>
</feature>
<dbReference type="RefSeq" id="WP_107253537.1">
    <property type="nucleotide sequence ID" value="NZ_PYOC01000003.1"/>
</dbReference>
<proteinExistence type="predicted"/>
<gene>
    <name evidence="2" type="ORF">C9J47_10760</name>
</gene>
<dbReference type="EMBL" id="PYOC01000003">
    <property type="protein sequence ID" value="PSV47351.1"/>
    <property type="molecule type" value="Genomic_DNA"/>
</dbReference>
<comment type="caution">
    <text evidence="2">The sequence shown here is derived from an EMBL/GenBank/DDBJ whole genome shotgun (WGS) entry which is preliminary data.</text>
</comment>
<organism evidence="2 3">
    <name type="scientific">Photobacterium indicum</name>
    <dbReference type="NCBI Taxonomy" id="81447"/>
    <lineage>
        <taxon>Bacteria</taxon>
        <taxon>Pseudomonadati</taxon>
        <taxon>Pseudomonadota</taxon>
        <taxon>Gammaproteobacteria</taxon>
        <taxon>Vibrionales</taxon>
        <taxon>Vibrionaceae</taxon>
        <taxon>Photobacterium</taxon>
    </lineage>
</organism>